<reference evidence="1 2" key="1">
    <citation type="submission" date="2020-05" db="EMBL/GenBank/DDBJ databases">
        <title>Draft genome sequence of Desulfovibrio psychrotolerans JS1T.</title>
        <authorList>
            <person name="Ueno A."/>
            <person name="Tamazawa S."/>
            <person name="Tamamura S."/>
            <person name="Murakami T."/>
            <person name="Kiyama T."/>
            <person name="Inomata H."/>
            <person name="Amano Y."/>
            <person name="Miyakawa K."/>
            <person name="Tamaki H."/>
            <person name="Naganuma T."/>
            <person name="Kaneko K."/>
        </authorList>
    </citation>
    <scope>NUCLEOTIDE SEQUENCE [LARGE SCALE GENOMIC DNA]</scope>
    <source>
        <strain evidence="1 2">JS1</strain>
    </source>
</reference>
<gene>
    <name evidence="1" type="ORF">DSM19430T_06580</name>
</gene>
<sequence>MREDVSAALKLILSNQNNIDYIHDISCVQVYYFKALNFDANKFKIDFGTFNNTKIFINNMISTITGLSATNCVITLNGESAHLSNIKTSHTHLALSNLKTSQIISNSEISNSSIFFSDQSRSSIYDTSACNSHLHFFFSSAIADSSINDCKLHTYGNNININSSFLYDNAFHDGEKVTIGVSCDTANITIN</sequence>
<protein>
    <submittedName>
        <fullName evidence="1">Uncharacterized protein</fullName>
    </submittedName>
</protein>
<dbReference type="Proteomes" id="UP000503820">
    <property type="component" value="Unassembled WGS sequence"/>
</dbReference>
<dbReference type="EMBL" id="BLVP01000002">
    <property type="protein sequence ID" value="GFM35974.1"/>
    <property type="molecule type" value="Genomic_DNA"/>
</dbReference>
<evidence type="ECO:0000313" key="2">
    <source>
        <dbReference type="Proteomes" id="UP000503820"/>
    </source>
</evidence>
<keyword evidence="2" id="KW-1185">Reference proteome</keyword>
<accession>A0A7J0BSH7</accession>
<organism evidence="1 2">
    <name type="scientific">Desulfovibrio psychrotolerans</name>
    <dbReference type="NCBI Taxonomy" id="415242"/>
    <lineage>
        <taxon>Bacteria</taxon>
        <taxon>Pseudomonadati</taxon>
        <taxon>Thermodesulfobacteriota</taxon>
        <taxon>Desulfovibrionia</taxon>
        <taxon>Desulfovibrionales</taxon>
        <taxon>Desulfovibrionaceae</taxon>
        <taxon>Desulfovibrio</taxon>
    </lineage>
</organism>
<dbReference type="AlphaFoldDB" id="A0A7J0BSH7"/>
<evidence type="ECO:0000313" key="1">
    <source>
        <dbReference type="EMBL" id="GFM35974.1"/>
    </source>
</evidence>
<comment type="caution">
    <text evidence="1">The sequence shown here is derived from an EMBL/GenBank/DDBJ whole genome shotgun (WGS) entry which is preliminary data.</text>
</comment>
<proteinExistence type="predicted"/>
<name>A0A7J0BSH7_9BACT</name>